<dbReference type="PANTHER" id="PTHR30429:SF3">
    <property type="entry name" value="LIPOPROTEIN"/>
    <property type="match status" value="1"/>
</dbReference>
<evidence type="ECO:0000256" key="7">
    <source>
        <dbReference type="SAM" id="SignalP"/>
    </source>
</evidence>
<dbReference type="SUPFAM" id="SSF53850">
    <property type="entry name" value="Periplasmic binding protein-like II"/>
    <property type="match status" value="1"/>
</dbReference>
<feature type="chain" id="PRO_5029531831" description="Methionine ABC transporter substrate-binding protein" evidence="7">
    <location>
        <begin position="24"/>
        <end position="102"/>
    </location>
</feature>
<proteinExistence type="inferred from homology"/>
<comment type="caution">
    <text evidence="8">The sequence shown here is derived from an EMBL/GenBank/DDBJ whole genome shotgun (WGS) entry which is preliminary data.</text>
</comment>
<dbReference type="EMBL" id="WRPP01000008">
    <property type="protein sequence ID" value="MVU82255.1"/>
    <property type="molecule type" value="Genomic_DNA"/>
</dbReference>
<organism evidence="8 9">
    <name type="scientific">Nocardia terrae</name>
    <dbReference type="NCBI Taxonomy" id="2675851"/>
    <lineage>
        <taxon>Bacteria</taxon>
        <taxon>Bacillati</taxon>
        <taxon>Actinomycetota</taxon>
        <taxon>Actinomycetes</taxon>
        <taxon>Mycobacteriales</taxon>
        <taxon>Nocardiaceae</taxon>
        <taxon>Nocardia</taxon>
    </lineage>
</organism>
<evidence type="ECO:0000256" key="5">
    <source>
        <dbReference type="ARBA" id="ARBA00023139"/>
    </source>
</evidence>
<protein>
    <recommendedName>
        <fullName evidence="10">Methionine ABC transporter substrate-binding protein</fullName>
    </recommendedName>
</protein>
<keyword evidence="9" id="KW-1185">Reference proteome</keyword>
<reference evidence="8 9" key="1">
    <citation type="submission" date="2019-12" db="EMBL/GenBank/DDBJ databases">
        <title>Nocardia sp. nov. ET3-3 isolated from soil.</title>
        <authorList>
            <person name="Kanchanasin P."/>
            <person name="Tanasupawat S."/>
            <person name="Yuki M."/>
            <person name="Kudo T."/>
        </authorList>
    </citation>
    <scope>NUCLEOTIDE SEQUENCE [LARGE SCALE GENOMIC DNA]</scope>
    <source>
        <strain evidence="8 9">ET3-3</strain>
    </source>
</reference>
<evidence type="ECO:0000256" key="6">
    <source>
        <dbReference type="ARBA" id="ARBA00023288"/>
    </source>
</evidence>
<feature type="signal peptide" evidence="7">
    <location>
        <begin position="1"/>
        <end position="23"/>
    </location>
</feature>
<accession>A0A7K1V6J0</accession>
<dbReference type="RefSeq" id="WP_157391824.1">
    <property type="nucleotide sequence ID" value="NZ_WRPP01000008.1"/>
</dbReference>
<name>A0A7K1V6J0_9NOCA</name>
<sequence>MRKLRRYLVFPVLLALALTAACGREHHGDVVRIGVNDLAQPHWDVFKKKAAEAGITVEFTNFTDYNQPNPALSQGRIDLNKFQHLRYLANYNATDRETKFRK</sequence>
<keyword evidence="5" id="KW-0564">Palmitate</keyword>
<evidence type="ECO:0000313" key="9">
    <source>
        <dbReference type="Proteomes" id="UP000466794"/>
    </source>
</evidence>
<dbReference type="AlphaFoldDB" id="A0A7K1V6J0"/>
<evidence type="ECO:0000256" key="4">
    <source>
        <dbReference type="ARBA" id="ARBA00023136"/>
    </source>
</evidence>
<keyword evidence="3 7" id="KW-0732">Signal</keyword>
<evidence type="ECO:0000256" key="2">
    <source>
        <dbReference type="ARBA" id="ARBA00008973"/>
    </source>
</evidence>
<dbReference type="GO" id="GO:0016020">
    <property type="term" value="C:membrane"/>
    <property type="evidence" value="ECO:0007669"/>
    <property type="project" value="UniProtKB-SubCell"/>
</dbReference>
<evidence type="ECO:0000256" key="1">
    <source>
        <dbReference type="ARBA" id="ARBA00004635"/>
    </source>
</evidence>
<keyword evidence="4" id="KW-0472">Membrane</keyword>
<dbReference type="Proteomes" id="UP000466794">
    <property type="component" value="Unassembled WGS sequence"/>
</dbReference>
<dbReference type="PANTHER" id="PTHR30429">
    <property type="entry name" value="D-METHIONINE-BINDING LIPOPROTEIN METQ"/>
    <property type="match status" value="1"/>
</dbReference>
<comment type="similarity">
    <text evidence="2">Belongs to the NlpA lipoprotein family.</text>
</comment>
<evidence type="ECO:0008006" key="10">
    <source>
        <dbReference type="Google" id="ProtNLM"/>
    </source>
</evidence>
<dbReference type="InterPro" id="IPR004872">
    <property type="entry name" value="Lipoprotein_NlpA"/>
</dbReference>
<keyword evidence="6" id="KW-0449">Lipoprotein</keyword>
<gene>
    <name evidence="8" type="ORF">GPX89_34090</name>
</gene>
<evidence type="ECO:0000256" key="3">
    <source>
        <dbReference type="ARBA" id="ARBA00022729"/>
    </source>
</evidence>
<dbReference type="Pfam" id="PF03180">
    <property type="entry name" value="Lipoprotein_9"/>
    <property type="match status" value="1"/>
</dbReference>
<dbReference type="PROSITE" id="PS51257">
    <property type="entry name" value="PROKAR_LIPOPROTEIN"/>
    <property type="match status" value="1"/>
</dbReference>
<comment type="subcellular location">
    <subcellularLocation>
        <location evidence="1">Membrane</location>
        <topology evidence="1">Lipid-anchor</topology>
    </subcellularLocation>
</comment>
<evidence type="ECO:0000313" key="8">
    <source>
        <dbReference type="EMBL" id="MVU82255.1"/>
    </source>
</evidence>
<dbReference type="Gene3D" id="3.40.190.10">
    <property type="entry name" value="Periplasmic binding protein-like II"/>
    <property type="match status" value="1"/>
</dbReference>